<accession>A0A8H7RTQ2</accession>
<dbReference type="Proteomes" id="UP000646827">
    <property type="component" value="Unassembled WGS sequence"/>
</dbReference>
<dbReference type="GO" id="GO:0016020">
    <property type="term" value="C:membrane"/>
    <property type="evidence" value="ECO:0007669"/>
    <property type="project" value="UniProtKB-SubCell"/>
</dbReference>
<dbReference type="EMBL" id="JAEPRB010000400">
    <property type="protein sequence ID" value="KAG2216468.1"/>
    <property type="molecule type" value="Genomic_DNA"/>
</dbReference>
<comment type="similarity">
    <text evidence="2">Belongs to the CorA metal ion transporter (MIT) (TC 1.A.35) family.</text>
</comment>
<proteinExistence type="inferred from homology"/>
<dbReference type="InterPro" id="IPR002523">
    <property type="entry name" value="MgTranspt_CorA/ZnTranspt_ZntB"/>
</dbReference>
<evidence type="ECO:0000256" key="3">
    <source>
        <dbReference type="ARBA" id="ARBA00022692"/>
    </source>
</evidence>
<dbReference type="InterPro" id="IPR044089">
    <property type="entry name" value="Alr1-like"/>
</dbReference>
<comment type="caution">
    <text evidence="8">The sequence shown here is derived from an EMBL/GenBank/DDBJ whole genome shotgun (WGS) entry which is preliminary data.</text>
</comment>
<keyword evidence="9" id="KW-1185">Reference proteome</keyword>
<gene>
    <name evidence="8" type="ORF">INT45_011938</name>
</gene>
<dbReference type="InterPro" id="IPR045861">
    <property type="entry name" value="CorA_cytoplasmic_dom"/>
</dbReference>
<comment type="subcellular location">
    <subcellularLocation>
        <location evidence="1">Membrane</location>
        <topology evidence="1">Multi-pass membrane protein</topology>
    </subcellularLocation>
</comment>
<evidence type="ECO:0000313" key="8">
    <source>
        <dbReference type="EMBL" id="KAG2216468.1"/>
    </source>
</evidence>
<reference evidence="8 9" key="1">
    <citation type="submission" date="2020-12" db="EMBL/GenBank/DDBJ databases">
        <title>Metabolic potential, ecology and presence of endohyphal bacteria is reflected in genomic diversity of Mucoromycotina.</title>
        <authorList>
            <person name="Muszewska A."/>
            <person name="Okrasinska A."/>
            <person name="Steczkiewicz K."/>
            <person name="Drgas O."/>
            <person name="Orlowska M."/>
            <person name="Perlinska-Lenart U."/>
            <person name="Aleksandrzak-Piekarczyk T."/>
            <person name="Szatraj K."/>
            <person name="Zielenkiewicz U."/>
            <person name="Pilsyk S."/>
            <person name="Malc E."/>
            <person name="Mieczkowski P."/>
            <person name="Kruszewska J.S."/>
            <person name="Biernat P."/>
            <person name="Pawlowska J."/>
        </authorList>
    </citation>
    <scope>NUCLEOTIDE SEQUENCE [LARGE SCALE GENOMIC DNA]</scope>
    <source>
        <strain evidence="8 9">CBS 142.35</strain>
    </source>
</reference>
<evidence type="ECO:0008006" key="10">
    <source>
        <dbReference type="Google" id="ProtNLM"/>
    </source>
</evidence>
<evidence type="ECO:0000256" key="2">
    <source>
        <dbReference type="ARBA" id="ARBA00009765"/>
    </source>
</evidence>
<feature type="compositionally biased region" description="Low complexity" evidence="6">
    <location>
        <begin position="31"/>
        <end position="41"/>
    </location>
</feature>
<feature type="compositionally biased region" description="Basic residues" evidence="6">
    <location>
        <begin position="1"/>
        <end position="10"/>
    </location>
</feature>
<keyword evidence="4 7" id="KW-1133">Transmembrane helix</keyword>
<dbReference type="SUPFAM" id="SSF143865">
    <property type="entry name" value="CorA soluble domain-like"/>
    <property type="match status" value="1"/>
</dbReference>
<evidence type="ECO:0000313" key="9">
    <source>
        <dbReference type="Proteomes" id="UP000646827"/>
    </source>
</evidence>
<feature type="transmembrane region" description="Helical" evidence="7">
    <location>
        <begin position="488"/>
        <end position="507"/>
    </location>
</feature>
<dbReference type="Gene3D" id="1.20.58.340">
    <property type="entry name" value="Magnesium transport protein CorA, transmembrane region"/>
    <property type="match status" value="2"/>
</dbReference>
<sequence length="546" mass="63910">MENHHHHGKRTPSPSNYSDDFVLQMEDSNASSRHSSPSPTHSRYDAYHQQQQQQQQQQHVEQQQQQEITLDDDVLYPINQHPLANETVQADVLLSLLQKNDKKKENNNNNIHEEKQQQQEQEQEQEGQNENEEYTLRRQYTAKLDDLLDNSEKRPQRKYSLYGENIKDPNKIERSTDRYVFYSANYGSVKSQSLKQLLNKHVVNNNKEDDEKQQQQDTVAEALLDTSGWWIDIFAATNEEMRLLSQVFRIHPLTTEDIQAQESREKCEIFQHYMFISFRSFDHDSHSANYLEAINFYIIVFKTGVLTFHFQPLPHPHNVRKRINQLKDFIHVTPEWINYALIDDITDSFAPLIQHTEIEVDSIDDLVLVLSGSEQTDMLRRIGACRKSVMQLLRLLGSKADVIRSLIKRYDDKSKIIKSDYKHTKEIRKVQHEVTLYLGDIQDHILTMLQNVNHYDLILGRAHRNYLGQISIEMSQAGNTTNEMVNRLTFLATIVVPLNLVASLWGMNVHVPGQDHNDLTWFFWIVLGMFMYIVAMVSFGKRFGFV</sequence>
<dbReference type="Gene3D" id="3.30.460.20">
    <property type="entry name" value="CorA soluble domain-like"/>
    <property type="match status" value="1"/>
</dbReference>
<feature type="region of interest" description="Disordered" evidence="6">
    <location>
        <begin position="1"/>
        <end position="66"/>
    </location>
</feature>
<dbReference type="AlphaFoldDB" id="A0A8H7RTQ2"/>
<organism evidence="8 9">
    <name type="scientific">Circinella minor</name>
    <dbReference type="NCBI Taxonomy" id="1195481"/>
    <lineage>
        <taxon>Eukaryota</taxon>
        <taxon>Fungi</taxon>
        <taxon>Fungi incertae sedis</taxon>
        <taxon>Mucoromycota</taxon>
        <taxon>Mucoromycotina</taxon>
        <taxon>Mucoromycetes</taxon>
        <taxon>Mucorales</taxon>
        <taxon>Lichtheimiaceae</taxon>
        <taxon>Circinella</taxon>
    </lineage>
</organism>
<evidence type="ECO:0000256" key="4">
    <source>
        <dbReference type="ARBA" id="ARBA00022989"/>
    </source>
</evidence>
<dbReference type="CDD" id="cd12829">
    <property type="entry name" value="Alr1p-like"/>
    <property type="match status" value="1"/>
</dbReference>
<dbReference type="Pfam" id="PF01544">
    <property type="entry name" value="CorA"/>
    <property type="match status" value="1"/>
</dbReference>
<evidence type="ECO:0000256" key="5">
    <source>
        <dbReference type="ARBA" id="ARBA00023136"/>
    </source>
</evidence>
<dbReference type="PANTHER" id="PTHR21535:SF51">
    <property type="entry name" value="MANGANESE RESISTANCE PROTEIN MNR2"/>
    <property type="match status" value="1"/>
</dbReference>
<protein>
    <recommendedName>
        <fullName evidence="10">Cora-domain-containing protein</fullName>
    </recommendedName>
</protein>
<dbReference type="PANTHER" id="PTHR21535">
    <property type="entry name" value="MAGNESIUM AND COBALT TRANSPORT PROTEIN/MITOCHONDRIAL IMPORT INNER MEMBRANE TRANSLOCASE SUBUNIT TIM8"/>
    <property type="match status" value="1"/>
</dbReference>
<evidence type="ECO:0000256" key="7">
    <source>
        <dbReference type="SAM" id="Phobius"/>
    </source>
</evidence>
<feature type="region of interest" description="Disordered" evidence="6">
    <location>
        <begin position="113"/>
        <end position="132"/>
    </location>
</feature>
<feature type="transmembrane region" description="Helical" evidence="7">
    <location>
        <begin position="519"/>
        <end position="540"/>
    </location>
</feature>
<dbReference type="SUPFAM" id="SSF144083">
    <property type="entry name" value="Magnesium transport protein CorA, transmembrane region"/>
    <property type="match status" value="1"/>
</dbReference>
<dbReference type="InterPro" id="IPR045863">
    <property type="entry name" value="CorA_TM1_TM2"/>
</dbReference>
<feature type="compositionally biased region" description="Low complexity" evidence="6">
    <location>
        <begin position="48"/>
        <end position="66"/>
    </location>
</feature>
<evidence type="ECO:0000256" key="6">
    <source>
        <dbReference type="SAM" id="MobiDB-lite"/>
    </source>
</evidence>
<evidence type="ECO:0000256" key="1">
    <source>
        <dbReference type="ARBA" id="ARBA00004141"/>
    </source>
</evidence>
<dbReference type="GO" id="GO:0015095">
    <property type="term" value="F:magnesium ion transmembrane transporter activity"/>
    <property type="evidence" value="ECO:0007669"/>
    <property type="project" value="InterPro"/>
</dbReference>
<dbReference type="OrthoDB" id="29879at2759"/>
<dbReference type="GO" id="GO:0010961">
    <property type="term" value="P:intracellular magnesium ion homeostasis"/>
    <property type="evidence" value="ECO:0007669"/>
    <property type="project" value="TreeGrafter"/>
</dbReference>
<keyword evidence="5 7" id="KW-0472">Membrane</keyword>
<feature type="compositionally biased region" description="Acidic residues" evidence="6">
    <location>
        <begin position="121"/>
        <end position="132"/>
    </location>
</feature>
<keyword evidence="3 7" id="KW-0812">Transmembrane</keyword>
<name>A0A8H7RTQ2_9FUNG</name>